<sequence>MLTALALAAGCVFGYRSEAEIEATWPLTGVQAVRIDLPRTPLSVVGDPMAVGLELRGEWRAAGGSRKVAKANARTPRLVFDVTGGFGRLGAVVPLAVDDQVDLEVEEIRLPPGLDVELQTELGDVDVVDVVGNIGVDVDVGDVDIEGGDGGVAVRTGDGRVRVESAGNMDLRTGHGTVEVWQARAGGNDVVVRAEGDVRVWLVSDADLDLDLKGREIRVQTGTVSTITSGSFRRAVGGGHVKIWVDAGQGQVEVRLGEPQTP</sequence>
<dbReference type="Proteomes" id="UP001139031">
    <property type="component" value="Unassembled WGS sequence"/>
</dbReference>
<evidence type="ECO:0000313" key="2">
    <source>
        <dbReference type="Proteomes" id="UP001139031"/>
    </source>
</evidence>
<organism evidence="1 2">
    <name type="scientific">Nannocystis pusilla</name>
    <dbReference type="NCBI Taxonomy" id="889268"/>
    <lineage>
        <taxon>Bacteria</taxon>
        <taxon>Pseudomonadati</taxon>
        <taxon>Myxococcota</taxon>
        <taxon>Polyangia</taxon>
        <taxon>Nannocystales</taxon>
        <taxon>Nannocystaceae</taxon>
        <taxon>Nannocystis</taxon>
    </lineage>
</organism>
<accession>A0ABS7U0M0</accession>
<reference evidence="1" key="1">
    <citation type="submission" date="2021-08" db="EMBL/GenBank/DDBJ databases">
        <authorList>
            <person name="Stevens D.C."/>
        </authorList>
    </citation>
    <scope>NUCLEOTIDE SEQUENCE</scope>
    <source>
        <strain evidence="1">DSM 53165</strain>
    </source>
</reference>
<dbReference type="RefSeq" id="WP_224195809.1">
    <property type="nucleotide sequence ID" value="NZ_JAIRAU010000046.1"/>
</dbReference>
<keyword evidence="2" id="KW-1185">Reference proteome</keyword>
<evidence type="ECO:0000313" key="1">
    <source>
        <dbReference type="EMBL" id="MBZ5714073.1"/>
    </source>
</evidence>
<gene>
    <name evidence="1" type="ORF">K7C98_32980</name>
</gene>
<dbReference type="EMBL" id="JAIRAU010000046">
    <property type="protein sequence ID" value="MBZ5714073.1"/>
    <property type="molecule type" value="Genomic_DNA"/>
</dbReference>
<evidence type="ECO:0008006" key="3">
    <source>
        <dbReference type="Google" id="ProtNLM"/>
    </source>
</evidence>
<proteinExistence type="predicted"/>
<protein>
    <recommendedName>
        <fullName evidence="3">Adhesin domain-containing protein</fullName>
    </recommendedName>
</protein>
<comment type="caution">
    <text evidence="1">The sequence shown here is derived from an EMBL/GenBank/DDBJ whole genome shotgun (WGS) entry which is preliminary data.</text>
</comment>
<name>A0ABS7U0M0_9BACT</name>